<evidence type="ECO:0000313" key="2">
    <source>
        <dbReference type="Proteomes" id="UP000280346"/>
    </source>
</evidence>
<accession>A0A3S0WXS5</accession>
<evidence type="ECO:0000313" key="1">
    <source>
        <dbReference type="EMBL" id="RUQ75218.1"/>
    </source>
</evidence>
<dbReference type="AlphaFoldDB" id="A0A3S0WXS5"/>
<gene>
    <name evidence="1" type="ORF">EJ913_05055</name>
</gene>
<sequence>MERLARLGIATRATPRLVDGKYCNKIGAFQPSVASGTPVLLTDVDIVFAELPDIPVQPDDGRIWARIVDCPNPPLSILRDIYYAAGLTKLPLVTRCGYRDAQTFAINCNGGFYALSNATSVAIGASWLAWAEWLWKRRNLLEGYLIHLDQIAFGLAAHSDGLAIQLLPAEDNFPTHLGPAAGNALICPPRIIHHHDRLAPDRTVLPLGHKDVDAQIEAVNRRMASTIAEVRAILEPDPM</sequence>
<dbReference type="EMBL" id="RZIJ01000002">
    <property type="protein sequence ID" value="RUQ75218.1"/>
    <property type="molecule type" value="Genomic_DNA"/>
</dbReference>
<organism evidence="1 2">
    <name type="scientific">Azospirillum doebereinerae</name>
    <dbReference type="NCBI Taxonomy" id="92933"/>
    <lineage>
        <taxon>Bacteria</taxon>
        <taxon>Pseudomonadati</taxon>
        <taxon>Pseudomonadota</taxon>
        <taxon>Alphaproteobacteria</taxon>
        <taxon>Rhodospirillales</taxon>
        <taxon>Azospirillaceae</taxon>
        <taxon>Azospirillum</taxon>
    </lineage>
</organism>
<dbReference type="Proteomes" id="UP000280346">
    <property type="component" value="Unassembled WGS sequence"/>
</dbReference>
<reference evidence="1 2" key="1">
    <citation type="submission" date="2018-12" db="EMBL/GenBank/DDBJ databases">
        <authorList>
            <person name="Yang Y."/>
        </authorList>
    </citation>
    <scope>NUCLEOTIDE SEQUENCE [LARGE SCALE GENOMIC DNA]</scope>
    <source>
        <strain evidence="1 2">GSF71</strain>
    </source>
</reference>
<protein>
    <submittedName>
        <fullName evidence="1">Uncharacterized protein</fullName>
    </submittedName>
</protein>
<keyword evidence="2" id="KW-1185">Reference proteome</keyword>
<dbReference type="RefSeq" id="WP_126995387.1">
    <property type="nucleotide sequence ID" value="NZ_JBNPXW010000002.1"/>
</dbReference>
<comment type="caution">
    <text evidence="1">The sequence shown here is derived from an EMBL/GenBank/DDBJ whole genome shotgun (WGS) entry which is preliminary data.</text>
</comment>
<dbReference type="OrthoDB" id="9787654at2"/>
<proteinExistence type="predicted"/>
<name>A0A3S0WXS5_9PROT</name>